<feature type="transmembrane region" description="Helical" evidence="2">
    <location>
        <begin position="74"/>
        <end position="95"/>
    </location>
</feature>
<reference evidence="3 4" key="1">
    <citation type="submission" date="2023-05" db="EMBL/GenBank/DDBJ databases">
        <title>Streptantibioticus silvisoli sp. nov., acidotolerant actinomycetes 1 from pine litter.</title>
        <authorList>
            <person name="Swiecimska M."/>
            <person name="Golinska P."/>
            <person name="Sangal V."/>
            <person name="Wachnowicz B."/>
            <person name="Goodfellow M."/>
        </authorList>
    </citation>
    <scope>NUCLEOTIDE SEQUENCE [LARGE SCALE GENOMIC DNA]</scope>
    <source>
        <strain evidence="3 4">DSM 42109</strain>
    </source>
</reference>
<keyword evidence="4" id="KW-1185">Reference proteome</keyword>
<proteinExistence type="predicted"/>
<accession>A0ABT7AAR7</accession>
<feature type="compositionally biased region" description="Basic and acidic residues" evidence="1">
    <location>
        <begin position="42"/>
        <end position="59"/>
    </location>
</feature>
<dbReference type="RefSeq" id="WP_274046731.1">
    <property type="nucleotide sequence ID" value="NZ_JANCPR020000087.1"/>
</dbReference>
<dbReference type="EMBL" id="JANCPR020000087">
    <property type="protein sequence ID" value="MDJ1138419.1"/>
    <property type="molecule type" value="Genomic_DNA"/>
</dbReference>
<name>A0ABT7AAR7_9ACTN</name>
<feature type="region of interest" description="Disordered" evidence="1">
    <location>
        <begin position="134"/>
        <end position="174"/>
    </location>
</feature>
<evidence type="ECO:0000256" key="2">
    <source>
        <dbReference type="SAM" id="Phobius"/>
    </source>
</evidence>
<evidence type="ECO:0000313" key="3">
    <source>
        <dbReference type="EMBL" id="MDJ1138419.1"/>
    </source>
</evidence>
<evidence type="ECO:0000313" key="4">
    <source>
        <dbReference type="Proteomes" id="UP001214441"/>
    </source>
</evidence>
<organism evidence="3 4">
    <name type="scientific">Streptomyces iconiensis</name>
    <dbReference type="NCBI Taxonomy" id="1384038"/>
    <lineage>
        <taxon>Bacteria</taxon>
        <taxon>Bacillati</taxon>
        <taxon>Actinomycetota</taxon>
        <taxon>Actinomycetes</taxon>
        <taxon>Kitasatosporales</taxon>
        <taxon>Streptomycetaceae</taxon>
        <taxon>Streptomyces</taxon>
    </lineage>
</organism>
<feature type="compositionally biased region" description="Basic residues" evidence="1">
    <location>
        <begin position="1"/>
        <end position="10"/>
    </location>
</feature>
<protein>
    <submittedName>
        <fullName evidence="3">Uncharacterized protein</fullName>
    </submittedName>
</protein>
<feature type="region of interest" description="Disordered" evidence="1">
    <location>
        <begin position="1"/>
        <end position="63"/>
    </location>
</feature>
<keyword evidence="2" id="KW-1133">Transmembrane helix</keyword>
<keyword evidence="2" id="KW-0472">Membrane</keyword>
<sequence>MSHQSHQSHRHSTEPVPLTKADPPTTAGSDSDSGSTDLGPESTREPEPTREPESKRAPDELPVDDTASPWWYRLGPVGAVLVILFGAGLALWLFLGLPGSDQDNQPQLYLGAAKVIAIGLVVGGTSMLGRLRSRARSDADSGANASYEESDSEGHGEMAGTERERETQGSPERG</sequence>
<keyword evidence="2" id="KW-0812">Transmembrane</keyword>
<comment type="caution">
    <text evidence="3">The sequence shown here is derived from an EMBL/GenBank/DDBJ whole genome shotgun (WGS) entry which is preliminary data.</text>
</comment>
<gene>
    <name evidence="3" type="ORF">NMN56_041970</name>
</gene>
<dbReference type="Proteomes" id="UP001214441">
    <property type="component" value="Unassembled WGS sequence"/>
</dbReference>
<feature type="compositionally biased region" description="Basic and acidic residues" evidence="1">
    <location>
        <begin position="152"/>
        <end position="174"/>
    </location>
</feature>
<feature type="transmembrane region" description="Helical" evidence="2">
    <location>
        <begin position="107"/>
        <end position="128"/>
    </location>
</feature>
<feature type="compositionally biased region" description="Low complexity" evidence="1">
    <location>
        <begin position="25"/>
        <end position="41"/>
    </location>
</feature>
<evidence type="ECO:0000256" key="1">
    <source>
        <dbReference type="SAM" id="MobiDB-lite"/>
    </source>
</evidence>